<protein>
    <submittedName>
        <fullName evidence="2">Uncharacterized protein</fullName>
    </submittedName>
</protein>
<evidence type="ECO:0000313" key="2">
    <source>
        <dbReference type="EMBL" id="KAK4103019.1"/>
    </source>
</evidence>
<proteinExistence type="predicted"/>
<accession>A0AAN6T3S0</accession>
<evidence type="ECO:0000313" key="3">
    <source>
        <dbReference type="Proteomes" id="UP001305647"/>
    </source>
</evidence>
<feature type="signal peptide" evidence="1">
    <location>
        <begin position="1"/>
        <end position="18"/>
    </location>
</feature>
<reference evidence="2" key="2">
    <citation type="submission" date="2023-05" db="EMBL/GenBank/DDBJ databases">
        <authorList>
            <consortium name="Lawrence Berkeley National Laboratory"/>
            <person name="Steindorff A."/>
            <person name="Hensen N."/>
            <person name="Bonometti L."/>
            <person name="Westerberg I."/>
            <person name="Brannstrom I.O."/>
            <person name="Guillou S."/>
            <person name="Cros-Aarteil S."/>
            <person name="Calhoun S."/>
            <person name="Haridas S."/>
            <person name="Kuo A."/>
            <person name="Mondo S."/>
            <person name="Pangilinan J."/>
            <person name="Riley R."/>
            <person name="Labutti K."/>
            <person name="Andreopoulos B."/>
            <person name="Lipzen A."/>
            <person name="Chen C."/>
            <person name="Yanf M."/>
            <person name="Daum C."/>
            <person name="Ng V."/>
            <person name="Clum A."/>
            <person name="Ohm R."/>
            <person name="Martin F."/>
            <person name="Silar P."/>
            <person name="Natvig D."/>
            <person name="Lalanne C."/>
            <person name="Gautier V."/>
            <person name="Ament-Velasquez S.L."/>
            <person name="Kruys A."/>
            <person name="Hutchinson M.I."/>
            <person name="Powell A.J."/>
            <person name="Barry K."/>
            <person name="Miller A.N."/>
            <person name="Grigoriev I.V."/>
            <person name="Debuchy R."/>
            <person name="Gladieux P."/>
            <person name="Thoren M.H."/>
            <person name="Johannesson H."/>
        </authorList>
    </citation>
    <scope>NUCLEOTIDE SEQUENCE</scope>
    <source>
        <strain evidence="2">CBS 757.83</strain>
    </source>
</reference>
<sequence length="251" mass="28817">MAVLKLLVLLPQLQSCQLETFGQESHPAPATLVEQGPHRKPTKAMRIATAFVHEHTLDHAARILRMVPDLELLCLDERIADWHPQGYPRVPLMLSPSAQPDLHHLIELRLVDTRMTPSDLSTLLSMIGSNLSKIDTQRTVVFDEDDIIGFHQVVVALQPWRTTLKELSFNHMPWRRPSYTPLNTHYPRSTKNLHVFLAGTHLQDLDNRELLRQFQVLDVLRCQEQKMRESEEMAAAFRAVDVDFAARFDTP</sequence>
<feature type="chain" id="PRO_5042972455" evidence="1">
    <location>
        <begin position="19"/>
        <end position="251"/>
    </location>
</feature>
<dbReference type="Proteomes" id="UP001305647">
    <property type="component" value="Unassembled WGS sequence"/>
</dbReference>
<gene>
    <name evidence="2" type="ORF">N658DRAFT_484666</name>
</gene>
<dbReference type="EMBL" id="MU863629">
    <property type="protein sequence ID" value="KAK4103019.1"/>
    <property type="molecule type" value="Genomic_DNA"/>
</dbReference>
<organism evidence="2 3">
    <name type="scientific">Parathielavia hyrcaniae</name>
    <dbReference type="NCBI Taxonomy" id="113614"/>
    <lineage>
        <taxon>Eukaryota</taxon>
        <taxon>Fungi</taxon>
        <taxon>Dikarya</taxon>
        <taxon>Ascomycota</taxon>
        <taxon>Pezizomycotina</taxon>
        <taxon>Sordariomycetes</taxon>
        <taxon>Sordariomycetidae</taxon>
        <taxon>Sordariales</taxon>
        <taxon>Chaetomiaceae</taxon>
        <taxon>Parathielavia</taxon>
    </lineage>
</organism>
<keyword evidence="1" id="KW-0732">Signal</keyword>
<comment type="caution">
    <text evidence="2">The sequence shown here is derived from an EMBL/GenBank/DDBJ whole genome shotgun (WGS) entry which is preliminary data.</text>
</comment>
<reference evidence="2" key="1">
    <citation type="journal article" date="2023" name="Mol. Phylogenet. Evol.">
        <title>Genome-scale phylogeny and comparative genomics of the fungal order Sordariales.</title>
        <authorList>
            <person name="Hensen N."/>
            <person name="Bonometti L."/>
            <person name="Westerberg I."/>
            <person name="Brannstrom I.O."/>
            <person name="Guillou S."/>
            <person name="Cros-Aarteil S."/>
            <person name="Calhoun S."/>
            <person name="Haridas S."/>
            <person name="Kuo A."/>
            <person name="Mondo S."/>
            <person name="Pangilinan J."/>
            <person name="Riley R."/>
            <person name="LaButti K."/>
            <person name="Andreopoulos B."/>
            <person name="Lipzen A."/>
            <person name="Chen C."/>
            <person name="Yan M."/>
            <person name="Daum C."/>
            <person name="Ng V."/>
            <person name="Clum A."/>
            <person name="Steindorff A."/>
            <person name="Ohm R.A."/>
            <person name="Martin F."/>
            <person name="Silar P."/>
            <person name="Natvig D.O."/>
            <person name="Lalanne C."/>
            <person name="Gautier V."/>
            <person name="Ament-Velasquez S.L."/>
            <person name="Kruys A."/>
            <person name="Hutchinson M.I."/>
            <person name="Powell A.J."/>
            <person name="Barry K."/>
            <person name="Miller A.N."/>
            <person name="Grigoriev I.V."/>
            <person name="Debuchy R."/>
            <person name="Gladieux P."/>
            <person name="Hiltunen Thoren M."/>
            <person name="Johannesson H."/>
        </authorList>
    </citation>
    <scope>NUCLEOTIDE SEQUENCE</scope>
    <source>
        <strain evidence="2">CBS 757.83</strain>
    </source>
</reference>
<name>A0AAN6T3S0_9PEZI</name>
<keyword evidence="3" id="KW-1185">Reference proteome</keyword>
<evidence type="ECO:0000256" key="1">
    <source>
        <dbReference type="SAM" id="SignalP"/>
    </source>
</evidence>
<dbReference type="AlphaFoldDB" id="A0AAN6T3S0"/>